<proteinExistence type="predicted"/>
<dbReference type="GO" id="GO:0008168">
    <property type="term" value="F:methyltransferase activity"/>
    <property type="evidence" value="ECO:0007669"/>
    <property type="project" value="UniProtKB-KW"/>
</dbReference>
<accession>A0A1R1C038</accession>
<dbReference type="SUPFAM" id="SSF53335">
    <property type="entry name" value="S-adenosyl-L-methionine-dependent methyltransferases"/>
    <property type="match status" value="1"/>
</dbReference>
<dbReference type="Proteomes" id="UP000187134">
    <property type="component" value="Unassembled WGS sequence"/>
</dbReference>
<organism evidence="2 3">
    <name type="scientific">Paenibacillus amylolyticus</name>
    <dbReference type="NCBI Taxonomy" id="1451"/>
    <lineage>
        <taxon>Bacteria</taxon>
        <taxon>Bacillati</taxon>
        <taxon>Bacillota</taxon>
        <taxon>Bacilli</taxon>
        <taxon>Bacillales</taxon>
        <taxon>Paenibacillaceae</taxon>
        <taxon>Paenibacillus</taxon>
    </lineage>
</organism>
<dbReference type="EMBL" id="MRTJ01000002">
    <property type="protein sequence ID" value="OMF15512.1"/>
    <property type="molecule type" value="Genomic_DNA"/>
</dbReference>
<dbReference type="AlphaFoldDB" id="A0A1R1C038"/>
<protein>
    <submittedName>
        <fullName evidence="2">SAM-dependent methyltransferase</fullName>
    </submittedName>
</protein>
<name>A0A1R1C038_PAEAM</name>
<keyword evidence="2" id="KW-0808">Transferase</keyword>
<reference evidence="2 3" key="1">
    <citation type="submission" date="2016-11" db="EMBL/GenBank/DDBJ databases">
        <title>Paenibacillus species isolates.</title>
        <authorList>
            <person name="Beno S.M."/>
        </authorList>
    </citation>
    <scope>NUCLEOTIDE SEQUENCE [LARGE SCALE GENOMIC DNA]</scope>
    <source>
        <strain evidence="2 3">FSL H8-0246</strain>
    </source>
</reference>
<dbReference type="CDD" id="cd02440">
    <property type="entry name" value="AdoMet_MTases"/>
    <property type="match status" value="1"/>
</dbReference>
<dbReference type="InterPro" id="IPR013217">
    <property type="entry name" value="Methyltransf_12"/>
</dbReference>
<sequence>MNKQTLYDVWWHHPGEGDQGMEDDHIPHWERILGFIPEERLEQCSVLDFGCNQGGFLRLLHSHRPFKEGVGTDLARQSIEIANQRMGDLPLEFYATGQPEQFVHRFDLAFSLAVLYLIPDLNKHALQIRTCLKPGGIYYATFADYGSNPSLPEIRDRINGNAAIPMQDHTLDTISEAFMLAGFQVSVRRMLPTGFVDLSHGKKWYKRVADQLQFAYEQSYIFRFVAPKASINGL</sequence>
<evidence type="ECO:0000313" key="2">
    <source>
        <dbReference type="EMBL" id="OMF15512.1"/>
    </source>
</evidence>
<keyword evidence="2" id="KW-0489">Methyltransferase</keyword>
<dbReference type="Gene3D" id="3.40.50.150">
    <property type="entry name" value="Vaccinia Virus protein VP39"/>
    <property type="match status" value="1"/>
</dbReference>
<dbReference type="OrthoDB" id="146133at2"/>
<feature type="domain" description="Methyltransferase type 12" evidence="1">
    <location>
        <begin position="47"/>
        <end position="137"/>
    </location>
</feature>
<comment type="caution">
    <text evidence="2">The sequence shown here is derived from an EMBL/GenBank/DDBJ whole genome shotgun (WGS) entry which is preliminary data.</text>
</comment>
<dbReference type="Pfam" id="PF08242">
    <property type="entry name" value="Methyltransf_12"/>
    <property type="match status" value="1"/>
</dbReference>
<dbReference type="InterPro" id="IPR029063">
    <property type="entry name" value="SAM-dependent_MTases_sf"/>
</dbReference>
<dbReference type="GO" id="GO:0032259">
    <property type="term" value="P:methylation"/>
    <property type="evidence" value="ECO:0007669"/>
    <property type="project" value="UniProtKB-KW"/>
</dbReference>
<evidence type="ECO:0000313" key="3">
    <source>
        <dbReference type="Proteomes" id="UP000187134"/>
    </source>
</evidence>
<gene>
    <name evidence="2" type="ORF">BK131_11660</name>
</gene>
<evidence type="ECO:0000259" key="1">
    <source>
        <dbReference type="Pfam" id="PF08242"/>
    </source>
</evidence>
<dbReference type="RefSeq" id="WP_076331703.1">
    <property type="nucleotide sequence ID" value="NZ_MRTJ01000002.1"/>
</dbReference>